<name>A0ABD5WC76_9EURY</name>
<reference evidence="1 2" key="1">
    <citation type="journal article" date="2019" name="Int. J. Syst. Evol. Microbiol.">
        <title>The Global Catalogue of Microorganisms (GCM) 10K type strain sequencing project: providing services to taxonomists for standard genome sequencing and annotation.</title>
        <authorList>
            <consortium name="The Broad Institute Genomics Platform"/>
            <consortium name="The Broad Institute Genome Sequencing Center for Infectious Disease"/>
            <person name="Wu L."/>
            <person name="Ma J."/>
        </authorList>
    </citation>
    <scope>NUCLEOTIDE SEQUENCE [LARGE SCALE GENOMIC DNA]</scope>
    <source>
        <strain evidence="1 2">DT31</strain>
    </source>
</reference>
<organism evidence="1 2">
    <name type="scientific">Halobaculum lipolyticum</name>
    <dbReference type="NCBI Taxonomy" id="3032001"/>
    <lineage>
        <taxon>Archaea</taxon>
        <taxon>Methanobacteriati</taxon>
        <taxon>Methanobacteriota</taxon>
        <taxon>Stenosarchaea group</taxon>
        <taxon>Halobacteria</taxon>
        <taxon>Halobacteriales</taxon>
        <taxon>Haloferacaceae</taxon>
        <taxon>Halobaculum</taxon>
    </lineage>
</organism>
<sequence length="48" mass="6037">MRDEAEIREQYEFLAEQLDSEEMRHESIRQMFTHYKRALGWVLEEEYI</sequence>
<accession>A0ABD5WC76</accession>
<protein>
    <submittedName>
        <fullName evidence="1">Uncharacterized protein</fullName>
    </submittedName>
</protein>
<keyword evidence="2" id="KW-1185">Reference proteome</keyword>
<comment type="caution">
    <text evidence="1">The sequence shown here is derived from an EMBL/GenBank/DDBJ whole genome shotgun (WGS) entry which is preliminary data.</text>
</comment>
<evidence type="ECO:0000313" key="2">
    <source>
        <dbReference type="Proteomes" id="UP001596461"/>
    </source>
</evidence>
<dbReference type="Proteomes" id="UP001596461">
    <property type="component" value="Unassembled WGS sequence"/>
</dbReference>
<dbReference type="AlphaFoldDB" id="A0ABD5WC76"/>
<gene>
    <name evidence="1" type="ORF">ACFQL9_14125</name>
</gene>
<evidence type="ECO:0000313" key="1">
    <source>
        <dbReference type="EMBL" id="MFC7070784.1"/>
    </source>
</evidence>
<dbReference type="GeneID" id="81125517"/>
<dbReference type="RefSeq" id="WP_284030676.1">
    <property type="nucleotide sequence ID" value="NZ_CP126154.1"/>
</dbReference>
<proteinExistence type="predicted"/>
<dbReference type="EMBL" id="JBHTAH010000014">
    <property type="protein sequence ID" value="MFC7070784.1"/>
    <property type="molecule type" value="Genomic_DNA"/>
</dbReference>